<keyword evidence="9 14" id="KW-0472">Membrane</keyword>
<evidence type="ECO:0000256" key="14">
    <source>
        <dbReference type="HAMAP-Rule" id="MF_00454"/>
    </source>
</evidence>
<keyword evidence="7 14" id="KW-0915">Sodium</keyword>
<keyword evidence="4 14" id="KW-0812">Transmembrane</keyword>
<keyword evidence="6 14" id="KW-1133">Transmembrane helix</keyword>
<protein>
    <recommendedName>
        <fullName evidence="14">Fluoride-specific ion channel FluC</fullName>
    </recommendedName>
</protein>
<comment type="subcellular location">
    <subcellularLocation>
        <location evidence="1 14">Cell membrane</location>
        <topology evidence="1 14">Multi-pass membrane protein</topology>
    </subcellularLocation>
</comment>
<evidence type="ECO:0000256" key="9">
    <source>
        <dbReference type="ARBA" id="ARBA00023136"/>
    </source>
</evidence>
<reference evidence="16" key="1">
    <citation type="submission" date="2015-07" db="EMBL/GenBank/DDBJ databases">
        <title>Fjat-10036 dsm4.</title>
        <authorList>
            <person name="Liu B."/>
            <person name="Wang J."/>
            <person name="Zhu Y."/>
            <person name="Liu G."/>
            <person name="Chen Q."/>
            <person name="Chen Z."/>
            <person name="Lan J."/>
            <person name="Che J."/>
            <person name="Ge C."/>
            <person name="Shi H."/>
            <person name="Pan Z."/>
            <person name="Liu X."/>
        </authorList>
    </citation>
    <scope>NUCLEOTIDE SEQUENCE [LARGE SCALE GENOMIC DNA]</scope>
    <source>
        <strain evidence="16">DSM 4</strain>
    </source>
</reference>
<feature type="binding site" evidence="14">
    <location>
        <position position="72"/>
    </location>
    <ligand>
        <name>Na(+)</name>
        <dbReference type="ChEBI" id="CHEBI:29101"/>
        <note>structural</note>
    </ligand>
</feature>
<feature type="binding site" evidence="14">
    <location>
        <position position="75"/>
    </location>
    <ligand>
        <name>Na(+)</name>
        <dbReference type="ChEBI" id="CHEBI:29101"/>
        <note>structural</note>
    </ligand>
</feature>
<keyword evidence="16" id="KW-1185">Reference proteome</keyword>
<comment type="activity regulation">
    <text evidence="14">Na(+) is not transported, but it plays an essential structural role and its presence is essential for fluoride channel function.</text>
</comment>
<comment type="similarity">
    <text evidence="11 14">Belongs to the fluoride channel Fluc/FEX (TC 1.A.43) family.</text>
</comment>
<dbReference type="InterPro" id="IPR003691">
    <property type="entry name" value="FluC"/>
</dbReference>
<accession>A0A0M0G922</accession>
<keyword evidence="5 14" id="KW-0479">Metal-binding</keyword>
<feature type="transmembrane region" description="Helical" evidence="14">
    <location>
        <begin position="61"/>
        <end position="80"/>
    </location>
</feature>
<dbReference type="OrthoDB" id="9815830at2"/>
<evidence type="ECO:0000256" key="11">
    <source>
        <dbReference type="ARBA" id="ARBA00035120"/>
    </source>
</evidence>
<feature type="transmembrane region" description="Helical" evidence="14">
    <location>
        <begin position="35"/>
        <end position="55"/>
    </location>
</feature>
<evidence type="ECO:0000256" key="8">
    <source>
        <dbReference type="ARBA" id="ARBA00023065"/>
    </source>
</evidence>
<name>A0A0M0G922_SPOGL</name>
<feature type="transmembrane region" description="Helical" evidence="14">
    <location>
        <begin position="101"/>
        <end position="121"/>
    </location>
</feature>
<evidence type="ECO:0000256" key="13">
    <source>
        <dbReference type="ARBA" id="ARBA00049940"/>
    </source>
</evidence>
<keyword evidence="2 14" id="KW-0813">Transport</keyword>
<sequence length="122" mass="13189">MSMFHILLVGIGGLFGAVCRLWVSQIINKRLVSKFPVATLVINLIGSLLLGIMVGSGIDGSLFMLLGTGFMGAFTTFSAFKLEAIQLHIDKRKKEFLFYNVFSYGGGILLAFLGIELGILLG</sequence>
<dbReference type="RefSeq" id="WP_053433768.1">
    <property type="nucleotide sequence ID" value="NZ_LGUF01000007.1"/>
</dbReference>
<evidence type="ECO:0000313" key="15">
    <source>
        <dbReference type="EMBL" id="KON86405.1"/>
    </source>
</evidence>
<comment type="function">
    <text evidence="13 14">Fluoride-specific ion channel. Important for reducing fluoride concentration in the cell, thus reducing its toxicity.</text>
</comment>
<evidence type="ECO:0000256" key="4">
    <source>
        <dbReference type="ARBA" id="ARBA00022692"/>
    </source>
</evidence>
<evidence type="ECO:0000256" key="1">
    <source>
        <dbReference type="ARBA" id="ARBA00004651"/>
    </source>
</evidence>
<evidence type="ECO:0000313" key="16">
    <source>
        <dbReference type="Proteomes" id="UP000037109"/>
    </source>
</evidence>
<keyword evidence="3 14" id="KW-1003">Cell membrane</keyword>
<dbReference type="GO" id="GO:0140114">
    <property type="term" value="P:cellular detoxification of fluoride"/>
    <property type="evidence" value="ECO:0007669"/>
    <property type="project" value="UniProtKB-UniRule"/>
</dbReference>
<dbReference type="GO" id="GO:0062054">
    <property type="term" value="F:fluoride channel activity"/>
    <property type="evidence" value="ECO:0007669"/>
    <property type="project" value="UniProtKB-UniRule"/>
</dbReference>
<evidence type="ECO:0000256" key="12">
    <source>
        <dbReference type="ARBA" id="ARBA00035585"/>
    </source>
</evidence>
<keyword evidence="10 14" id="KW-0407">Ion channel</keyword>
<evidence type="ECO:0000256" key="5">
    <source>
        <dbReference type="ARBA" id="ARBA00022723"/>
    </source>
</evidence>
<dbReference type="NCBIfam" id="TIGR00494">
    <property type="entry name" value="crcB"/>
    <property type="match status" value="1"/>
</dbReference>
<proteinExistence type="inferred from homology"/>
<dbReference type="HAMAP" id="MF_00454">
    <property type="entry name" value="FluC"/>
    <property type="match status" value="1"/>
</dbReference>
<comment type="catalytic activity">
    <reaction evidence="12">
        <text>fluoride(in) = fluoride(out)</text>
        <dbReference type="Rhea" id="RHEA:76159"/>
        <dbReference type="ChEBI" id="CHEBI:17051"/>
    </reaction>
    <physiologicalReaction direction="left-to-right" evidence="12">
        <dbReference type="Rhea" id="RHEA:76160"/>
    </physiologicalReaction>
</comment>
<evidence type="ECO:0000256" key="7">
    <source>
        <dbReference type="ARBA" id="ARBA00023053"/>
    </source>
</evidence>
<dbReference type="NCBIfam" id="NF010801">
    <property type="entry name" value="PRK14205.1"/>
    <property type="match status" value="1"/>
</dbReference>
<dbReference type="GO" id="GO:0005886">
    <property type="term" value="C:plasma membrane"/>
    <property type="evidence" value="ECO:0007669"/>
    <property type="project" value="UniProtKB-SubCell"/>
</dbReference>
<evidence type="ECO:0000256" key="2">
    <source>
        <dbReference type="ARBA" id="ARBA00022448"/>
    </source>
</evidence>
<keyword evidence="8 14" id="KW-0406">Ion transport</keyword>
<dbReference type="PATRIC" id="fig|1459.3.peg.1251"/>
<dbReference type="PANTHER" id="PTHR28259">
    <property type="entry name" value="FLUORIDE EXPORT PROTEIN 1-RELATED"/>
    <property type="match status" value="1"/>
</dbReference>
<dbReference type="GO" id="GO:0046872">
    <property type="term" value="F:metal ion binding"/>
    <property type="evidence" value="ECO:0007669"/>
    <property type="project" value="UniProtKB-KW"/>
</dbReference>
<dbReference type="STRING" id="1459.AF332_05940"/>
<evidence type="ECO:0000256" key="10">
    <source>
        <dbReference type="ARBA" id="ARBA00023303"/>
    </source>
</evidence>
<dbReference type="PANTHER" id="PTHR28259:SF16">
    <property type="entry name" value="FLUORIDE-SPECIFIC ION CHANNEL FLUC 2"/>
    <property type="match status" value="1"/>
</dbReference>
<comment type="caution">
    <text evidence="15">The sequence shown here is derived from an EMBL/GenBank/DDBJ whole genome shotgun (WGS) entry which is preliminary data.</text>
</comment>
<dbReference type="AlphaFoldDB" id="A0A0M0G922"/>
<organism evidence="15 16">
    <name type="scientific">Sporosarcina globispora</name>
    <name type="common">Bacillus globisporus</name>
    <dbReference type="NCBI Taxonomy" id="1459"/>
    <lineage>
        <taxon>Bacteria</taxon>
        <taxon>Bacillati</taxon>
        <taxon>Bacillota</taxon>
        <taxon>Bacilli</taxon>
        <taxon>Bacillales</taxon>
        <taxon>Caryophanaceae</taxon>
        <taxon>Sporosarcina</taxon>
    </lineage>
</organism>
<gene>
    <name evidence="14" type="primary">fluC</name>
    <name evidence="14" type="synonym">crcB</name>
    <name evidence="15" type="ORF">AF332_05940</name>
</gene>
<evidence type="ECO:0000256" key="3">
    <source>
        <dbReference type="ARBA" id="ARBA00022475"/>
    </source>
</evidence>
<dbReference type="Proteomes" id="UP000037109">
    <property type="component" value="Unassembled WGS sequence"/>
</dbReference>
<dbReference type="EMBL" id="LGUF01000007">
    <property type="protein sequence ID" value="KON86405.1"/>
    <property type="molecule type" value="Genomic_DNA"/>
</dbReference>
<feature type="transmembrane region" description="Helical" evidence="14">
    <location>
        <begin position="6"/>
        <end position="23"/>
    </location>
</feature>
<dbReference type="Pfam" id="PF02537">
    <property type="entry name" value="CRCB"/>
    <property type="match status" value="1"/>
</dbReference>
<evidence type="ECO:0000256" key="6">
    <source>
        <dbReference type="ARBA" id="ARBA00022989"/>
    </source>
</evidence>